<evidence type="ECO:0000256" key="2">
    <source>
        <dbReference type="ARBA" id="ARBA00022475"/>
    </source>
</evidence>
<feature type="transmembrane region" description="Helical" evidence="6">
    <location>
        <begin position="70"/>
        <end position="91"/>
    </location>
</feature>
<comment type="subcellular location">
    <subcellularLocation>
        <location evidence="1">Cell membrane</location>
        <topology evidence="1">Multi-pass membrane protein</topology>
    </subcellularLocation>
</comment>
<feature type="transmembrane region" description="Helical" evidence="6">
    <location>
        <begin position="7"/>
        <end position="32"/>
    </location>
</feature>
<dbReference type="CDD" id="cd06173">
    <property type="entry name" value="MFS_MefA_like"/>
    <property type="match status" value="1"/>
</dbReference>
<dbReference type="SUPFAM" id="SSF103473">
    <property type="entry name" value="MFS general substrate transporter"/>
    <property type="match status" value="1"/>
</dbReference>
<keyword evidence="4 6" id="KW-1133">Transmembrane helix</keyword>
<dbReference type="Gene3D" id="1.20.1250.20">
    <property type="entry name" value="MFS general substrate transporter like domains"/>
    <property type="match status" value="1"/>
</dbReference>
<feature type="transmembrane region" description="Helical" evidence="6">
    <location>
        <begin position="38"/>
        <end position="58"/>
    </location>
</feature>
<feature type="transmembrane region" description="Helical" evidence="6">
    <location>
        <begin position="137"/>
        <end position="160"/>
    </location>
</feature>
<dbReference type="PANTHER" id="PTHR23513:SF19">
    <property type="entry name" value="MAJOR FACILITATOR SUPERFAMILY (MFS) PROFILE DOMAIN-CONTAINING PROTEIN"/>
    <property type="match status" value="1"/>
</dbReference>
<dbReference type="RefSeq" id="WP_052475063.1">
    <property type="nucleotide sequence ID" value="NZ_JARTHD010000008.1"/>
</dbReference>
<dbReference type="PANTHER" id="PTHR23513">
    <property type="entry name" value="INTEGRAL MEMBRANE EFFLUX PROTEIN-RELATED"/>
    <property type="match status" value="1"/>
</dbReference>
<evidence type="ECO:0000313" key="7">
    <source>
        <dbReference type="EMBL" id="KIL78969.1"/>
    </source>
</evidence>
<protein>
    <submittedName>
        <fullName evidence="7">Macrolide-efflux protein</fullName>
    </submittedName>
</protein>
<evidence type="ECO:0000256" key="1">
    <source>
        <dbReference type="ARBA" id="ARBA00004651"/>
    </source>
</evidence>
<evidence type="ECO:0000256" key="5">
    <source>
        <dbReference type="ARBA" id="ARBA00023136"/>
    </source>
</evidence>
<reference evidence="7 8" key="1">
    <citation type="submission" date="2015-01" db="EMBL/GenBank/DDBJ databases">
        <title>Genome Assembly of Bacillus badius MTCC 1458.</title>
        <authorList>
            <person name="Verma A."/>
            <person name="Khatri I."/>
            <person name="Mual P."/>
            <person name="Subramanian S."/>
            <person name="Krishnamurthi S."/>
        </authorList>
    </citation>
    <scope>NUCLEOTIDE SEQUENCE [LARGE SCALE GENOMIC DNA]</scope>
    <source>
        <strain evidence="7 8">MTCC 1458</strain>
    </source>
</reference>
<dbReference type="Proteomes" id="UP000031982">
    <property type="component" value="Unassembled WGS sequence"/>
</dbReference>
<proteinExistence type="predicted"/>
<evidence type="ECO:0000256" key="3">
    <source>
        <dbReference type="ARBA" id="ARBA00022692"/>
    </source>
</evidence>
<dbReference type="EMBL" id="JXLP01000005">
    <property type="protein sequence ID" value="KIL78969.1"/>
    <property type="molecule type" value="Genomic_DNA"/>
</dbReference>
<keyword evidence="2" id="KW-1003">Cell membrane</keyword>
<dbReference type="InterPro" id="IPR036259">
    <property type="entry name" value="MFS_trans_sf"/>
</dbReference>
<dbReference type="Pfam" id="PF07690">
    <property type="entry name" value="MFS_1"/>
    <property type="match status" value="1"/>
</dbReference>
<feature type="transmembrane region" description="Helical" evidence="6">
    <location>
        <begin position="225"/>
        <end position="247"/>
    </location>
</feature>
<comment type="caution">
    <text evidence="7">The sequence shown here is derived from an EMBL/GenBank/DDBJ whole genome shotgun (WGS) entry which is preliminary data.</text>
</comment>
<organism evidence="7 8">
    <name type="scientific">Bacillus badius</name>
    <dbReference type="NCBI Taxonomy" id="1455"/>
    <lineage>
        <taxon>Bacteria</taxon>
        <taxon>Bacillati</taxon>
        <taxon>Bacillota</taxon>
        <taxon>Bacilli</taxon>
        <taxon>Bacillales</taxon>
        <taxon>Bacillaceae</taxon>
        <taxon>Pseudobacillus</taxon>
    </lineage>
</organism>
<sequence length="408" mass="45057">MNKYFYFLWCSISFGKLAFSLYTMTLTVSLFLLTDSAILAAFIMLAHAAGKLASTFVFPLAAEKFPLEKLLASSLLLQSILSIIVFGIIQTMGTEPFPALLEIYLFISITGFADGFAAPCRLALIPEMVADGQIGKANSLITAADQSFALLGWSLGAAAVSYYGSAPVLTASIVLFCLSFVCSLQFKTKRMTKTQKRPKTEVIKEGWSFLFTAAKQMRTITMMDLLEGVASGIWIGAISLAFVSEVLDEGEEWWGYINTAYYAGSIAGGVWMAAYAGKMEKHLIRGILIGSFAISLLVLIYAMNATPWLALALVVFMGPFYQLRDICQQTYIQKVVPRDRLSKLYAAKDNLYYLTFAISVCLTGLIADTLGVVYVYYFAFFLYFISFTFAVRAFKKERVLTAKKGVKC</sequence>
<feature type="transmembrane region" description="Helical" evidence="6">
    <location>
        <begin position="103"/>
        <end position="125"/>
    </location>
</feature>
<feature type="transmembrane region" description="Helical" evidence="6">
    <location>
        <begin position="373"/>
        <end position="394"/>
    </location>
</feature>
<keyword evidence="3 6" id="KW-0812">Transmembrane</keyword>
<keyword evidence="8" id="KW-1185">Reference proteome</keyword>
<feature type="transmembrane region" description="Helical" evidence="6">
    <location>
        <begin position="308"/>
        <end position="324"/>
    </location>
</feature>
<gene>
    <name evidence="7" type="ORF">SD77_3770</name>
</gene>
<feature type="transmembrane region" description="Helical" evidence="6">
    <location>
        <begin position="283"/>
        <end position="302"/>
    </location>
</feature>
<evidence type="ECO:0000256" key="6">
    <source>
        <dbReference type="SAM" id="Phobius"/>
    </source>
</evidence>
<keyword evidence="5 6" id="KW-0472">Membrane</keyword>
<feature type="transmembrane region" description="Helical" evidence="6">
    <location>
        <begin position="253"/>
        <end position="276"/>
    </location>
</feature>
<accession>A0ABR5AWD9</accession>
<evidence type="ECO:0000313" key="8">
    <source>
        <dbReference type="Proteomes" id="UP000031982"/>
    </source>
</evidence>
<evidence type="ECO:0000256" key="4">
    <source>
        <dbReference type="ARBA" id="ARBA00022989"/>
    </source>
</evidence>
<name>A0ABR5AWD9_BACBA</name>
<dbReference type="InterPro" id="IPR011701">
    <property type="entry name" value="MFS"/>
</dbReference>
<feature type="transmembrane region" description="Helical" evidence="6">
    <location>
        <begin position="350"/>
        <end position="367"/>
    </location>
</feature>
<feature type="transmembrane region" description="Helical" evidence="6">
    <location>
        <begin position="166"/>
        <end position="186"/>
    </location>
</feature>